<evidence type="ECO:0000313" key="3">
    <source>
        <dbReference type="Proteomes" id="UP001138500"/>
    </source>
</evidence>
<accession>A0A9W7SSB4</accession>
<feature type="non-terminal residue" evidence="2">
    <location>
        <position position="119"/>
    </location>
</feature>
<proteinExistence type="predicted"/>
<feature type="transmembrane region" description="Helical" evidence="1">
    <location>
        <begin position="12"/>
        <end position="32"/>
    </location>
</feature>
<protein>
    <submittedName>
        <fullName evidence="2">Phytanoyl-dioxygenase family protein</fullName>
    </submittedName>
</protein>
<reference evidence="2 3" key="1">
    <citation type="journal article" date="2018" name="IMA Fungus">
        <title>IMA Genome-F 10: Nine draft genome sequences of Claviceps purpurea s.lat., including C. arundinis, C. humidiphila, and C. cf. spartinae, pseudomolecules for the pitch canker pathogen Fusarium circinatum, draft genome of Davidsoniella eucalypti, Grosmannia galeiformis, Quambalaria eucalypti, and Teratosphaeria destructans.</title>
        <authorList>
            <person name="Wingfield B.D."/>
            <person name="Liu M."/>
            <person name="Nguyen H.D."/>
            <person name="Lane F.A."/>
            <person name="Morgan S.W."/>
            <person name="De Vos L."/>
            <person name="Wilken P.M."/>
            <person name="Duong T.A."/>
            <person name="Aylward J."/>
            <person name="Coetzee M.P."/>
            <person name="Dadej K."/>
            <person name="De Beer Z.W."/>
            <person name="Findlay W."/>
            <person name="Havenga M."/>
            <person name="Kolarik M."/>
            <person name="Menzies J.G."/>
            <person name="Naidoo K."/>
            <person name="Pochopski O."/>
            <person name="Shoukouhi P."/>
            <person name="Santana Q.C."/>
            <person name="Seifert K.A."/>
            <person name="Soal N."/>
            <person name="Steenkamp E.T."/>
            <person name="Tatham C.T."/>
            <person name="van der Nest M.A."/>
            <person name="Wingfield M.J."/>
        </authorList>
    </citation>
    <scope>NUCLEOTIDE SEQUENCE [LARGE SCALE GENOMIC DNA]</scope>
    <source>
        <strain evidence="2">CMW44962</strain>
    </source>
</reference>
<reference evidence="2 3" key="2">
    <citation type="journal article" date="2021" name="Curr. Genet.">
        <title>Genetic response to nitrogen starvation in the aggressive Eucalyptus foliar pathogen Teratosphaeria destructans.</title>
        <authorList>
            <person name="Havenga M."/>
            <person name="Wingfield B.D."/>
            <person name="Wingfield M.J."/>
            <person name="Dreyer L.L."/>
            <person name="Roets F."/>
            <person name="Aylward J."/>
        </authorList>
    </citation>
    <scope>NUCLEOTIDE SEQUENCE [LARGE SCALE GENOMIC DNA]</scope>
    <source>
        <strain evidence="2">CMW44962</strain>
    </source>
</reference>
<evidence type="ECO:0000313" key="2">
    <source>
        <dbReference type="EMBL" id="KAH9827866.1"/>
    </source>
</evidence>
<name>A0A9W7SSB4_9PEZI</name>
<evidence type="ECO:0000256" key="1">
    <source>
        <dbReference type="SAM" id="Phobius"/>
    </source>
</evidence>
<keyword evidence="3" id="KW-1185">Reference proteome</keyword>
<dbReference type="OrthoDB" id="187894at2759"/>
<dbReference type="Proteomes" id="UP001138500">
    <property type="component" value="Unassembled WGS sequence"/>
</dbReference>
<keyword evidence="1" id="KW-0812">Transmembrane</keyword>
<dbReference type="EMBL" id="RIBY02001848">
    <property type="protein sequence ID" value="KAH9827866.1"/>
    <property type="molecule type" value="Genomic_DNA"/>
</dbReference>
<gene>
    <name evidence="2" type="ORF">Tdes44962_MAKER09577</name>
</gene>
<keyword evidence="1" id="KW-0472">Membrane</keyword>
<organism evidence="2 3">
    <name type="scientific">Teratosphaeria destructans</name>
    <dbReference type="NCBI Taxonomy" id="418781"/>
    <lineage>
        <taxon>Eukaryota</taxon>
        <taxon>Fungi</taxon>
        <taxon>Dikarya</taxon>
        <taxon>Ascomycota</taxon>
        <taxon>Pezizomycotina</taxon>
        <taxon>Dothideomycetes</taxon>
        <taxon>Dothideomycetidae</taxon>
        <taxon>Mycosphaerellales</taxon>
        <taxon>Teratosphaeriaceae</taxon>
        <taxon>Teratosphaeria</taxon>
    </lineage>
</organism>
<comment type="caution">
    <text evidence="2">The sequence shown here is derived from an EMBL/GenBank/DDBJ whole genome shotgun (WGS) entry which is preliminary data.</text>
</comment>
<keyword evidence="1" id="KW-1133">Transmembrane helix</keyword>
<sequence length="119" mass="13259">MPRAPPQPFSAAVAAAATAASLAGLLVTLYYLDIPTLFNQRLKSRQIESRLYSTDDSAKPSLAAFRLLTQQPTLKQTYPLAHSIQSRIPIYDCTAFDLDDDPSIDRLQNEWHHILLHGP</sequence>
<dbReference type="AlphaFoldDB" id="A0A9W7SSB4"/>